<accession>A0A1R0GXC3</accession>
<evidence type="ECO:0000313" key="2">
    <source>
        <dbReference type="Proteomes" id="UP000187455"/>
    </source>
</evidence>
<protein>
    <submittedName>
        <fullName evidence="1">Uncharacterized protein</fullName>
    </submittedName>
</protein>
<organism evidence="1 2">
    <name type="scientific">Smittium mucronatum</name>
    <dbReference type="NCBI Taxonomy" id="133383"/>
    <lineage>
        <taxon>Eukaryota</taxon>
        <taxon>Fungi</taxon>
        <taxon>Fungi incertae sedis</taxon>
        <taxon>Zoopagomycota</taxon>
        <taxon>Kickxellomycotina</taxon>
        <taxon>Harpellomycetes</taxon>
        <taxon>Harpellales</taxon>
        <taxon>Legeriomycetaceae</taxon>
        <taxon>Smittium</taxon>
    </lineage>
</organism>
<gene>
    <name evidence="1" type="ORF">AYI68_g4341</name>
</gene>
<evidence type="ECO:0000313" key="1">
    <source>
        <dbReference type="EMBL" id="OLY81551.1"/>
    </source>
</evidence>
<proteinExistence type="predicted"/>
<reference evidence="1 2" key="1">
    <citation type="journal article" date="2016" name="Mol. Biol. Evol.">
        <title>Genome-Wide Survey of Gut Fungi (Harpellales) Reveals the First Horizontally Transferred Ubiquitin Gene from a Mosquito Host.</title>
        <authorList>
            <person name="Wang Y."/>
            <person name="White M.M."/>
            <person name="Kvist S."/>
            <person name="Moncalvo J.M."/>
        </authorList>
    </citation>
    <scope>NUCLEOTIDE SEQUENCE [LARGE SCALE GENOMIC DNA]</scope>
    <source>
        <strain evidence="1 2">ALG-7-W6</strain>
    </source>
</reference>
<keyword evidence="2" id="KW-1185">Reference proteome</keyword>
<dbReference type="AlphaFoldDB" id="A0A1R0GXC3"/>
<sequence>MDFLNNRIYDNESTEVGFEDMSKTKKSQIVKKLDQVA</sequence>
<dbReference type="Proteomes" id="UP000187455">
    <property type="component" value="Unassembled WGS sequence"/>
</dbReference>
<dbReference type="EMBL" id="LSSL01002354">
    <property type="protein sequence ID" value="OLY81551.1"/>
    <property type="molecule type" value="Genomic_DNA"/>
</dbReference>
<name>A0A1R0GXC3_9FUNG</name>
<feature type="non-terminal residue" evidence="1">
    <location>
        <position position="37"/>
    </location>
</feature>
<comment type="caution">
    <text evidence="1">The sequence shown here is derived from an EMBL/GenBank/DDBJ whole genome shotgun (WGS) entry which is preliminary data.</text>
</comment>